<accession>A0AAV7L8G1</accession>
<feature type="compositionally biased region" description="Basic and acidic residues" evidence="1">
    <location>
        <begin position="12"/>
        <end position="25"/>
    </location>
</feature>
<evidence type="ECO:0000256" key="1">
    <source>
        <dbReference type="SAM" id="MobiDB-lite"/>
    </source>
</evidence>
<protein>
    <submittedName>
        <fullName evidence="2">Uncharacterized protein</fullName>
    </submittedName>
</protein>
<dbReference type="AlphaFoldDB" id="A0AAV7L8G1"/>
<reference evidence="2" key="1">
    <citation type="journal article" date="2022" name="bioRxiv">
        <title>Sequencing and chromosome-scale assembly of the giantPleurodeles waltlgenome.</title>
        <authorList>
            <person name="Brown T."/>
            <person name="Elewa A."/>
            <person name="Iarovenko S."/>
            <person name="Subramanian E."/>
            <person name="Araus A.J."/>
            <person name="Petzold A."/>
            <person name="Susuki M."/>
            <person name="Suzuki K.-i.T."/>
            <person name="Hayashi T."/>
            <person name="Toyoda A."/>
            <person name="Oliveira C."/>
            <person name="Osipova E."/>
            <person name="Leigh N.D."/>
            <person name="Simon A."/>
            <person name="Yun M.H."/>
        </authorList>
    </citation>
    <scope>NUCLEOTIDE SEQUENCE</scope>
    <source>
        <strain evidence="2">20211129_DDA</strain>
        <tissue evidence="2">Liver</tissue>
    </source>
</reference>
<dbReference type="EMBL" id="JANPWB010000016">
    <property type="protein sequence ID" value="KAJ1084185.1"/>
    <property type="molecule type" value="Genomic_DNA"/>
</dbReference>
<comment type="caution">
    <text evidence="2">The sequence shown here is derived from an EMBL/GenBank/DDBJ whole genome shotgun (WGS) entry which is preliminary data.</text>
</comment>
<organism evidence="2 3">
    <name type="scientific">Pleurodeles waltl</name>
    <name type="common">Iberian ribbed newt</name>
    <dbReference type="NCBI Taxonomy" id="8319"/>
    <lineage>
        <taxon>Eukaryota</taxon>
        <taxon>Metazoa</taxon>
        <taxon>Chordata</taxon>
        <taxon>Craniata</taxon>
        <taxon>Vertebrata</taxon>
        <taxon>Euteleostomi</taxon>
        <taxon>Amphibia</taxon>
        <taxon>Batrachia</taxon>
        <taxon>Caudata</taxon>
        <taxon>Salamandroidea</taxon>
        <taxon>Salamandridae</taxon>
        <taxon>Pleurodelinae</taxon>
        <taxon>Pleurodeles</taxon>
    </lineage>
</organism>
<feature type="region of interest" description="Disordered" evidence="1">
    <location>
        <begin position="1"/>
        <end position="59"/>
    </location>
</feature>
<evidence type="ECO:0000313" key="2">
    <source>
        <dbReference type="EMBL" id="KAJ1084185.1"/>
    </source>
</evidence>
<gene>
    <name evidence="2" type="ORF">NDU88_004337</name>
</gene>
<evidence type="ECO:0000313" key="3">
    <source>
        <dbReference type="Proteomes" id="UP001066276"/>
    </source>
</evidence>
<keyword evidence="3" id="KW-1185">Reference proteome</keyword>
<dbReference type="Proteomes" id="UP001066276">
    <property type="component" value="Chromosome 12"/>
</dbReference>
<proteinExistence type="predicted"/>
<sequence length="100" mass="11781">MRGEAEPGELAKWTERRKSAERDVELEVEEDHNATTGRTNQERNVDLESAAQQEEEGRNTYELKKEMEAQQAAEEWFECEWWMPPDTPYHPNSSKELLLE</sequence>
<name>A0AAV7L8G1_PLEWA</name>